<dbReference type="SMART" id="SM00915">
    <property type="entry name" value="Jacalin"/>
    <property type="match status" value="2"/>
</dbReference>
<dbReference type="PROSITE" id="PS51752">
    <property type="entry name" value="JACALIN_LECTIN"/>
    <property type="match status" value="2"/>
</dbReference>
<keyword evidence="5" id="KW-1185">Reference proteome</keyword>
<dbReference type="Pfam" id="PF14223">
    <property type="entry name" value="Retrotran_gag_2"/>
    <property type="match status" value="1"/>
</dbReference>
<dbReference type="EMBL" id="AYRZ02000003">
    <property type="protein sequence ID" value="PHT85777.1"/>
    <property type="molecule type" value="Genomic_DNA"/>
</dbReference>
<feature type="domain" description="Jacalin-type lectin" evidence="3">
    <location>
        <begin position="208"/>
        <end position="367"/>
    </location>
</feature>
<keyword evidence="2" id="KW-0430">Lectin</keyword>
<evidence type="ECO:0000259" key="3">
    <source>
        <dbReference type="PROSITE" id="PS51752"/>
    </source>
</evidence>
<evidence type="ECO:0000256" key="1">
    <source>
        <dbReference type="ARBA" id="ARBA00006568"/>
    </source>
</evidence>
<gene>
    <name evidence="4" type="ORF">T459_07883</name>
</gene>
<evidence type="ECO:0000313" key="4">
    <source>
        <dbReference type="EMBL" id="PHT85777.1"/>
    </source>
</evidence>
<evidence type="ECO:0000256" key="2">
    <source>
        <dbReference type="ARBA" id="ARBA00022734"/>
    </source>
</evidence>
<dbReference type="Pfam" id="PF01419">
    <property type="entry name" value="Jacalin"/>
    <property type="match status" value="3"/>
</dbReference>
<reference evidence="4 5" key="2">
    <citation type="journal article" date="2017" name="Genome Biol.">
        <title>New reference genome sequences of hot pepper reveal the massive evolution of plant disease-resistance genes by retroduplication.</title>
        <authorList>
            <person name="Kim S."/>
            <person name="Park J."/>
            <person name="Yeom S.I."/>
            <person name="Kim Y.M."/>
            <person name="Seo E."/>
            <person name="Kim K.T."/>
            <person name="Kim M.S."/>
            <person name="Lee J.M."/>
            <person name="Cheong K."/>
            <person name="Shin H.S."/>
            <person name="Kim S.B."/>
            <person name="Han K."/>
            <person name="Lee J."/>
            <person name="Park M."/>
            <person name="Lee H.A."/>
            <person name="Lee H.Y."/>
            <person name="Lee Y."/>
            <person name="Oh S."/>
            <person name="Lee J.H."/>
            <person name="Choi E."/>
            <person name="Choi E."/>
            <person name="Lee S.E."/>
            <person name="Jeon J."/>
            <person name="Kim H."/>
            <person name="Choi G."/>
            <person name="Song H."/>
            <person name="Lee J."/>
            <person name="Lee S.C."/>
            <person name="Kwon J.K."/>
            <person name="Lee H.Y."/>
            <person name="Koo N."/>
            <person name="Hong Y."/>
            <person name="Kim R.W."/>
            <person name="Kang W.H."/>
            <person name="Huh J.H."/>
            <person name="Kang B.C."/>
            <person name="Yang T.J."/>
            <person name="Lee Y.H."/>
            <person name="Bennetzen J.L."/>
            <person name="Choi D."/>
        </authorList>
    </citation>
    <scope>NUCLEOTIDE SEQUENCE [LARGE SCALE GENOMIC DNA]</scope>
    <source>
        <strain evidence="5">cv. CM334</strain>
    </source>
</reference>
<protein>
    <recommendedName>
        <fullName evidence="3">Jacalin-type lectin domain-containing protein</fullName>
    </recommendedName>
</protein>
<dbReference type="Gene3D" id="2.100.10.30">
    <property type="entry name" value="Jacalin-like lectin domain"/>
    <property type="match status" value="3"/>
</dbReference>
<reference evidence="4 5" key="1">
    <citation type="journal article" date="2014" name="Nat. Genet.">
        <title>Genome sequence of the hot pepper provides insights into the evolution of pungency in Capsicum species.</title>
        <authorList>
            <person name="Kim S."/>
            <person name="Park M."/>
            <person name="Yeom S.I."/>
            <person name="Kim Y.M."/>
            <person name="Lee J.M."/>
            <person name="Lee H.A."/>
            <person name="Seo E."/>
            <person name="Choi J."/>
            <person name="Cheong K."/>
            <person name="Kim K.T."/>
            <person name="Jung K."/>
            <person name="Lee G.W."/>
            <person name="Oh S.K."/>
            <person name="Bae C."/>
            <person name="Kim S.B."/>
            <person name="Lee H.Y."/>
            <person name="Kim S.Y."/>
            <person name="Kim M.S."/>
            <person name="Kang B.C."/>
            <person name="Jo Y.D."/>
            <person name="Yang H.B."/>
            <person name="Jeong H.J."/>
            <person name="Kang W.H."/>
            <person name="Kwon J.K."/>
            <person name="Shin C."/>
            <person name="Lim J.Y."/>
            <person name="Park J.H."/>
            <person name="Huh J.H."/>
            <person name="Kim J.S."/>
            <person name="Kim B.D."/>
            <person name="Cohen O."/>
            <person name="Paran I."/>
            <person name="Suh M.C."/>
            <person name="Lee S.B."/>
            <person name="Kim Y.K."/>
            <person name="Shin Y."/>
            <person name="Noh S.J."/>
            <person name="Park J."/>
            <person name="Seo Y.S."/>
            <person name="Kwon S.Y."/>
            <person name="Kim H.A."/>
            <person name="Park J.M."/>
            <person name="Kim H.J."/>
            <person name="Choi S.B."/>
            <person name="Bosland P.W."/>
            <person name="Reeves G."/>
            <person name="Jo S.H."/>
            <person name="Lee B.W."/>
            <person name="Cho H.T."/>
            <person name="Choi H.S."/>
            <person name="Lee M.S."/>
            <person name="Yu Y."/>
            <person name="Do Choi Y."/>
            <person name="Park B.S."/>
            <person name="van Deynze A."/>
            <person name="Ashrafi H."/>
            <person name="Hill T."/>
            <person name="Kim W.T."/>
            <person name="Pai H.S."/>
            <person name="Ahn H.K."/>
            <person name="Yeam I."/>
            <person name="Giovannoni J.J."/>
            <person name="Rose J.K."/>
            <person name="Sorensen I."/>
            <person name="Lee S.J."/>
            <person name="Kim R.W."/>
            <person name="Choi I.Y."/>
            <person name="Choi B.S."/>
            <person name="Lim J.S."/>
            <person name="Lee Y.H."/>
            <person name="Choi D."/>
        </authorList>
    </citation>
    <scope>NUCLEOTIDE SEQUENCE [LARGE SCALE GENOMIC DNA]</scope>
    <source>
        <strain evidence="5">cv. CM334</strain>
    </source>
</reference>
<sequence length="507" mass="56499">MDMIEVGPAGEVRRYGTTSWDAKGRGELAQIFVSYDHNSVYSLQFLFYKNGKLVSEKHGFDDGRHVNFDSVILDYPSEFLTSISGSFHSITNGAALSSITFGTNKASYGPFGDPSSTSTKHFNFQIGNQFSFGGFHGSFVFYENDKLAMSNKHGIDECENFCAVAFDYPTEFLTSISGSFRIHGHTSILDSISFGTNKGSYGPFGTPSIYSNKFTIQIGNYRSFGGFHGSTNSYSIGSIGIYMKPITISMINFKDLSVKFLFYENGKLVSEKHGSDDGRHVNFDSAILDYPSEFLTSLSGSFHSFTNGAALSSITFGTNKTSYGPFGDPSSTSTKHFDFQIGNQFSFGGFHGSLSGTKTSKELWGALERKYKTEDAGIKKFFVARFLDFKMIDRKSVVSQVQELQVILHDLLAEDISLKNTLVEQIENVLSTHINYFVGLIVNDAFQVAAIIEKLPPMWKDFKNYSKHKRKEMIVEDLLVRLRIEEDNKAAERRSKRNSTINGAHIV</sequence>
<dbReference type="SUPFAM" id="SSF51101">
    <property type="entry name" value="Mannose-binding lectins"/>
    <property type="match status" value="3"/>
</dbReference>
<dbReference type="InterPro" id="IPR001229">
    <property type="entry name" value="Jacalin-like_lectin_dom"/>
</dbReference>
<dbReference type="Gramene" id="PHT85777">
    <property type="protein sequence ID" value="PHT85777"/>
    <property type="gene ID" value="T459_07883"/>
</dbReference>
<dbReference type="PANTHER" id="PTHR47293:SF70">
    <property type="entry name" value="JACALIN-RELATED LECTIN 24-RELATED"/>
    <property type="match status" value="1"/>
</dbReference>
<evidence type="ECO:0000313" key="5">
    <source>
        <dbReference type="Proteomes" id="UP000222542"/>
    </source>
</evidence>
<organism evidence="4 5">
    <name type="scientific">Capsicum annuum</name>
    <name type="common">Capsicum pepper</name>
    <dbReference type="NCBI Taxonomy" id="4072"/>
    <lineage>
        <taxon>Eukaryota</taxon>
        <taxon>Viridiplantae</taxon>
        <taxon>Streptophyta</taxon>
        <taxon>Embryophyta</taxon>
        <taxon>Tracheophyta</taxon>
        <taxon>Spermatophyta</taxon>
        <taxon>Magnoliopsida</taxon>
        <taxon>eudicotyledons</taxon>
        <taxon>Gunneridae</taxon>
        <taxon>Pentapetalae</taxon>
        <taxon>asterids</taxon>
        <taxon>lamiids</taxon>
        <taxon>Solanales</taxon>
        <taxon>Solanaceae</taxon>
        <taxon>Solanoideae</taxon>
        <taxon>Capsiceae</taxon>
        <taxon>Capsicum</taxon>
    </lineage>
</organism>
<feature type="domain" description="Jacalin-type lectin" evidence="3">
    <location>
        <begin position="3"/>
        <end position="152"/>
    </location>
</feature>
<dbReference type="Proteomes" id="UP000222542">
    <property type="component" value="Unassembled WGS sequence"/>
</dbReference>
<dbReference type="GO" id="GO:0030246">
    <property type="term" value="F:carbohydrate binding"/>
    <property type="evidence" value="ECO:0007669"/>
    <property type="project" value="UniProtKB-KW"/>
</dbReference>
<proteinExistence type="inferred from homology"/>
<comment type="similarity">
    <text evidence="1">Belongs to the jacalin lectin family.</text>
</comment>
<name>A0A2G2ZUX8_CAPAN</name>
<accession>A0A2G2ZUX8</accession>
<dbReference type="AlphaFoldDB" id="A0A2G2ZUX8"/>
<comment type="caution">
    <text evidence="4">The sequence shown here is derived from an EMBL/GenBank/DDBJ whole genome shotgun (WGS) entry which is preliminary data.</text>
</comment>
<dbReference type="PANTHER" id="PTHR47293">
    <property type="entry name" value="JACALIN-RELATED LECTIN 3"/>
    <property type="match status" value="1"/>
</dbReference>
<dbReference type="InterPro" id="IPR036404">
    <property type="entry name" value="Jacalin-like_lectin_dom_sf"/>
</dbReference>